<accession>A0ABW7GTH9</accession>
<evidence type="ECO:0000256" key="7">
    <source>
        <dbReference type="ARBA" id="ARBA00023136"/>
    </source>
</evidence>
<dbReference type="PANTHER" id="PTHR11237:SF4">
    <property type="entry name" value="5-DEMETHOXYUBIQUINONE HYDROXYLASE, MITOCHONDRIAL"/>
    <property type="match status" value="1"/>
</dbReference>
<evidence type="ECO:0000256" key="6">
    <source>
        <dbReference type="ARBA" id="ARBA00023033"/>
    </source>
</evidence>
<dbReference type="InterPro" id="IPR009078">
    <property type="entry name" value="Ferritin-like_SF"/>
</dbReference>
<dbReference type="SUPFAM" id="SSF47240">
    <property type="entry name" value="Ferritin-like"/>
    <property type="match status" value="1"/>
</dbReference>
<dbReference type="Proteomes" id="UP001606303">
    <property type="component" value="Unassembled WGS sequence"/>
</dbReference>
<keyword evidence="7" id="KW-0472">Membrane</keyword>
<proteinExistence type="predicted"/>
<dbReference type="EMBL" id="JBIGIB010000001">
    <property type="protein sequence ID" value="MFG6465271.1"/>
    <property type="molecule type" value="Genomic_DNA"/>
</dbReference>
<name>A0ABW7GTH9_9BURK</name>
<protein>
    <submittedName>
        <fullName evidence="8">Demethoxyubiquinone hydroxylase family protein</fullName>
    </submittedName>
</protein>
<dbReference type="PANTHER" id="PTHR11237">
    <property type="entry name" value="COENZYME Q10 BIOSYNTHESIS PROTEIN 7"/>
    <property type="match status" value="1"/>
</dbReference>
<evidence type="ECO:0000256" key="3">
    <source>
        <dbReference type="ARBA" id="ARBA00022723"/>
    </source>
</evidence>
<dbReference type="RefSeq" id="WP_394380489.1">
    <property type="nucleotide sequence ID" value="NZ_JBIGIB010000001.1"/>
</dbReference>
<evidence type="ECO:0000256" key="5">
    <source>
        <dbReference type="ARBA" id="ARBA00023004"/>
    </source>
</evidence>
<dbReference type="InterPro" id="IPR011566">
    <property type="entry name" value="Ubq_synth_Coq7"/>
</dbReference>
<evidence type="ECO:0000313" key="9">
    <source>
        <dbReference type="Proteomes" id="UP001606303"/>
    </source>
</evidence>
<keyword evidence="9" id="KW-1185">Reference proteome</keyword>
<evidence type="ECO:0000256" key="1">
    <source>
        <dbReference type="ARBA" id="ARBA00004749"/>
    </source>
</evidence>
<keyword evidence="2" id="KW-0831">Ubiquinone biosynthesis</keyword>
<reference evidence="8 9" key="1">
    <citation type="submission" date="2024-08" db="EMBL/GenBank/DDBJ databases">
        <authorList>
            <person name="Lu H."/>
        </authorList>
    </citation>
    <scope>NUCLEOTIDE SEQUENCE [LARGE SCALE GENOMIC DNA]</scope>
    <source>
        <strain evidence="8 9">BYS87W</strain>
    </source>
</reference>
<evidence type="ECO:0000313" key="8">
    <source>
        <dbReference type="EMBL" id="MFG6465271.1"/>
    </source>
</evidence>
<sequence>MSAAARPGTLVAPDLLAPWHAALRTDQAGETGAVWIYRGMQAVTRDPALRAFAQRHLATEQAHLDTLNSWLPAAERSRLLPVWRVAGWLTGALPAAAGPRAAYATVAAVETFVEQHYRHQIEALPATGPLGALRTTLEACRQDEAHHRDEAAAQATRARLAPLAVPLPPLLRAWCALVRHGSAWAVRLTRHV</sequence>
<gene>
    <name evidence="8" type="ORF">ACG01O_01480</name>
</gene>
<keyword evidence="6" id="KW-0503">Monooxygenase</keyword>
<evidence type="ECO:0000256" key="4">
    <source>
        <dbReference type="ARBA" id="ARBA00023002"/>
    </source>
</evidence>
<keyword evidence="3" id="KW-0479">Metal-binding</keyword>
<comment type="pathway">
    <text evidence="1">Cofactor biosynthesis; ubiquinone biosynthesis.</text>
</comment>
<organism evidence="8 9">
    <name type="scientific">Pelomonas baiyunensis</name>
    <dbReference type="NCBI Taxonomy" id="3299026"/>
    <lineage>
        <taxon>Bacteria</taxon>
        <taxon>Pseudomonadati</taxon>
        <taxon>Pseudomonadota</taxon>
        <taxon>Betaproteobacteria</taxon>
        <taxon>Burkholderiales</taxon>
        <taxon>Sphaerotilaceae</taxon>
        <taxon>Roseateles</taxon>
    </lineage>
</organism>
<dbReference type="Pfam" id="PF03232">
    <property type="entry name" value="COQ7"/>
    <property type="match status" value="1"/>
</dbReference>
<keyword evidence="4" id="KW-0560">Oxidoreductase</keyword>
<keyword evidence="5" id="KW-0408">Iron</keyword>
<comment type="caution">
    <text evidence="8">The sequence shown here is derived from an EMBL/GenBank/DDBJ whole genome shotgun (WGS) entry which is preliminary data.</text>
</comment>
<evidence type="ECO:0000256" key="2">
    <source>
        <dbReference type="ARBA" id="ARBA00022688"/>
    </source>
</evidence>